<evidence type="ECO:0000256" key="4">
    <source>
        <dbReference type="ARBA" id="ARBA00022576"/>
    </source>
</evidence>
<dbReference type="Gene3D" id="3.40.640.10">
    <property type="entry name" value="Type I PLP-dependent aspartate aminotransferase-like (Major domain)"/>
    <property type="match status" value="1"/>
</dbReference>
<sequence length="438" mass="46350">MGMNGRLAPSLLKRPVVPRHCPGAYGWACAVTRVRPTGKPAREPPPMRFSSLTDRIRGDRVAAWDIHFAAWTAKGRGEDVIVLSVGDPDFDTPAPVRDAAIAALHAGDTHYTPIPGRPELRAALARDVARRTGLPVEPENVIVCAGAQNGLFNATLCLVEAGDEVLVPEPMYLTYEACVRASGATLVPVAPDAATLRLDPAALAAAVTPRTRAIFLATPANPTGIVMSAEELEAVADLARRHDLWVVADEVYASLTFDRPHIGIATLPGMAERTVTINSLSKSHAMTGWRAGWVVAPAPLVAHMGTLALCMLYGLPGFVQQAALVAVEQGDEAVAAMREGYRRRRDIALEALGSVPGLRCLKPEAGMFMLVDVRGTGLPTMEFAWRLFRETGVSVLDAGAFGPAAAGCVRLSFAVSEAELAEACRRIAAFVTGLASGG</sequence>
<dbReference type="CDD" id="cd00609">
    <property type="entry name" value="AAT_like"/>
    <property type="match status" value="1"/>
</dbReference>
<evidence type="ECO:0000256" key="1">
    <source>
        <dbReference type="ARBA" id="ARBA00001933"/>
    </source>
</evidence>
<evidence type="ECO:0000256" key="6">
    <source>
        <dbReference type="ARBA" id="ARBA00022898"/>
    </source>
</evidence>
<evidence type="ECO:0000256" key="7">
    <source>
        <dbReference type="ARBA" id="ARBA00049185"/>
    </source>
</evidence>
<dbReference type="GO" id="GO:0004069">
    <property type="term" value="F:L-aspartate:2-oxoglutarate aminotransferase activity"/>
    <property type="evidence" value="ECO:0007669"/>
    <property type="project" value="UniProtKB-EC"/>
</dbReference>
<comment type="subunit">
    <text evidence="3">Homodimer.</text>
</comment>
<dbReference type="AlphaFoldDB" id="A0A9P1JXS2"/>
<dbReference type="GO" id="GO:0006520">
    <property type="term" value="P:amino acid metabolic process"/>
    <property type="evidence" value="ECO:0007669"/>
    <property type="project" value="InterPro"/>
</dbReference>
<accession>A0A9P1JXS2</accession>
<dbReference type="PROSITE" id="PS00105">
    <property type="entry name" value="AA_TRANSFER_CLASS_1"/>
    <property type="match status" value="1"/>
</dbReference>
<feature type="domain" description="Aminotransferase class I/classII large" evidence="9">
    <location>
        <begin position="79"/>
        <end position="427"/>
    </location>
</feature>
<dbReference type="KEGG" id="abs:AZOBR_p250001"/>
<dbReference type="PANTHER" id="PTHR46383">
    <property type="entry name" value="ASPARTATE AMINOTRANSFERASE"/>
    <property type="match status" value="1"/>
</dbReference>
<evidence type="ECO:0000256" key="8">
    <source>
        <dbReference type="RuleBase" id="RU000481"/>
    </source>
</evidence>
<dbReference type="InterPro" id="IPR015422">
    <property type="entry name" value="PyrdxlP-dep_Trfase_small"/>
</dbReference>
<comment type="cofactor">
    <cofactor evidence="1 8">
        <name>pyridoxal 5'-phosphate</name>
        <dbReference type="ChEBI" id="CHEBI:597326"/>
    </cofactor>
</comment>
<dbReference type="InterPro" id="IPR004838">
    <property type="entry name" value="NHTrfase_class1_PyrdxlP-BS"/>
</dbReference>
<dbReference type="Proteomes" id="UP000007319">
    <property type="component" value="Plasmid AZOBR_p2"/>
</dbReference>
<evidence type="ECO:0000256" key="3">
    <source>
        <dbReference type="ARBA" id="ARBA00011738"/>
    </source>
</evidence>
<evidence type="ECO:0000256" key="5">
    <source>
        <dbReference type="ARBA" id="ARBA00022679"/>
    </source>
</evidence>
<proteinExistence type="inferred from homology"/>
<keyword evidence="5 8" id="KW-0808">Transferase</keyword>
<dbReference type="Pfam" id="PF00155">
    <property type="entry name" value="Aminotran_1_2"/>
    <property type="match status" value="1"/>
</dbReference>
<dbReference type="FunFam" id="3.40.640.10:FF:000033">
    <property type="entry name" value="Aspartate aminotransferase"/>
    <property type="match status" value="1"/>
</dbReference>
<protein>
    <recommendedName>
        <fullName evidence="8">Aminotransferase</fullName>
        <ecNumber evidence="8">2.6.1.-</ecNumber>
    </recommendedName>
</protein>
<keyword evidence="11" id="KW-1185">Reference proteome</keyword>
<dbReference type="InterPro" id="IPR015424">
    <property type="entry name" value="PyrdxlP-dep_Trfase"/>
</dbReference>
<evidence type="ECO:0000256" key="2">
    <source>
        <dbReference type="ARBA" id="ARBA00007441"/>
    </source>
</evidence>
<geneLocation type="plasmid" evidence="10 11">
    <name>AZOBR_p2</name>
</geneLocation>
<evidence type="ECO:0000313" key="11">
    <source>
        <dbReference type="Proteomes" id="UP000007319"/>
    </source>
</evidence>
<keyword evidence="10" id="KW-0614">Plasmid</keyword>
<dbReference type="InterPro" id="IPR015421">
    <property type="entry name" value="PyrdxlP-dep_Trfase_major"/>
</dbReference>
<keyword evidence="4 8" id="KW-0032">Aminotransferase</keyword>
<keyword evidence="6" id="KW-0663">Pyridoxal phosphate</keyword>
<dbReference type="SUPFAM" id="SSF53383">
    <property type="entry name" value="PLP-dependent transferases"/>
    <property type="match status" value="1"/>
</dbReference>
<name>A0A9P1JXS2_9PROT</name>
<comment type="similarity">
    <text evidence="2 8">Belongs to the class-I pyridoxal-phosphate-dependent aminotransferase family.</text>
</comment>
<dbReference type="Gene3D" id="3.90.1150.10">
    <property type="entry name" value="Aspartate Aminotransferase, domain 1"/>
    <property type="match status" value="1"/>
</dbReference>
<dbReference type="InterPro" id="IPR004839">
    <property type="entry name" value="Aminotransferase_I/II_large"/>
</dbReference>
<comment type="catalytic activity">
    <reaction evidence="7">
        <text>L-aspartate + 2-oxoglutarate = oxaloacetate + L-glutamate</text>
        <dbReference type="Rhea" id="RHEA:21824"/>
        <dbReference type="ChEBI" id="CHEBI:16452"/>
        <dbReference type="ChEBI" id="CHEBI:16810"/>
        <dbReference type="ChEBI" id="CHEBI:29985"/>
        <dbReference type="ChEBI" id="CHEBI:29991"/>
        <dbReference type="EC" id="2.6.1.1"/>
    </reaction>
</comment>
<reference evidence="10 11" key="1">
    <citation type="journal article" date="2011" name="PLoS Genet.">
        <title>Azospirillum genomes reveal transition of bacteria from aquatic to terrestrial environments.</title>
        <authorList>
            <person name="Wisniewski-Dye F."/>
            <person name="Borziak K."/>
            <person name="Khalsa-Moyers G."/>
            <person name="Alexandre G."/>
            <person name="Sukharnikov L.O."/>
            <person name="Wuichet K."/>
            <person name="Hurst G.B."/>
            <person name="McDonald W.H."/>
            <person name="Robertson J.S."/>
            <person name="Barbe V."/>
            <person name="Calteau A."/>
            <person name="Rouy Z."/>
            <person name="Mangenot S."/>
            <person name="Prigent-Combaret C."/>
            <person name="Normand P."/>
            <person name="Boyer M."/>
            <person name="Siguier P."/>
            <person name="Dessaux Y."/>
            <person name="Elmerich C."/>
            <person name="Condemine G."/>
            <person name="Krishnen G."/>
            <person name="Kennedy I."/>
            <person name="Paterson A.H."/>
            <person name="Gonzalez V."/>
            <person name="Mavingui P."/>
            <person name="Zhulin I.B."/>
        </authorList>
    </citation>
    <scope>NUCLEOTIDE SEQUENCE [LARGE SCALE GENOMIC DNA]</scope>
    <source>
        <strain evidence="10 11">Sp245</strain>
    </source>
</reference>
<dbReference type="EC" id="2.6.1.-" evidence="8"/>
<dbReference type="EMBL" id="HE577329">
    <property type="protein sequence ID" value="CCD01760.1"/>
    <property type="molecule type" value="Genomic_DNA"/>
</dbReference>
<evidence type="ECO:0000313" key="10">
    <source>
        <dbReference type="EMBL" id="CCD01760.1"/>
    </source>
</evidence>
<organism evidence="10 11">
    <name type="scientific">Azospirillum baldaniorum</name>
    <dbReference type="NCBI Taxonomy" id="1064539"/>
    <lineage>
        <taxon>Bacteria</taxon>
        <taxon>Pseudomonadati</taxon>
        <taxon>Pseudomonadota</taxon>
        <taxon>Alphaproteobacteria</taxon>
        <taxon>Rhodospirillales</taxon>
        <taxon>Azospirillaceae</taxon>
        <taxon>Azospirillum</taxon>
    </lineage>
</organism>
<gene>
    <name evidence="10" type="ORF">AZOBR_p250001</name>
</gene>
<dbReference type="InterPro" id="IPR050596">
    <property type="entry name" value="AspAT/PAT-like"/>
</dbReference>
<dbReference type="PANTHER" id="PTHR46383:SF1">
    <property type="entry name" value="ASPARTATE AMINOTRANSFERASE"/>
    <property type="match status" value="1"/>
</dbReference>
<dbReference type="GO" id="GO:0030170">
    <property type="term" value="F:pyridoxal phosphate binding"/>
    <property type="evidence" value="ECO:0007669"/>
    <property type="project" value="InterPro"/>
</dbReference>
<evidence type="ECO:0000259" key="9">
    <source>
        <dbReference type="Pfam" id="PF00155"/>
    </source>
</evidence>